<dbReference type="KEGG" id="soe:110795321"/>
<dbReference type="GeneID" id="110795321"/>
<evidence type="ECO:0000313" key="4">
    <source>
        <dbReference type="RefSeq" id="XP_021856015.1"/>
    </source>
</evidence>
<dbReference type="Proteomes" id="UP000813463">
    <property type="component" value="Chromosome 3"/>
</dbReference>
<keyword evidence="1" id="KW-0472">Membrane</keyword>
<evidence type="ECO:0000313" key="3">
    <source>
        <dbReference type="Proteomes" id="UP000813463"/>
    </source>
</evidence>
<dbReference type="AlphaFoldDB" id="A0A9R0K2G8"/>
<reference evidence="3" key="1">
    <citation type="journal article" date="2021" name="Nat. Commun.">
        <title>Genomic analyses provide insights into spinach domestication and the genetic basis of agronomic traits.</title>
        <authorList>
            <person name="Cai X."/>
            <person name="Sun X."/>
            <person name="Xu C."/>
            <person name="Sun H."/>
            <person name="Wang X."/>
            <person name="Ge C."/>
            <person name="Zhang Z."/>
            <person name="Wang Q."/>
            <person name="Fei Z."/>
            <person name="Jiao C."/>
            <person name="Wang Q."/>
        </authorList>
    </citation>
    <scope>NUCLEOTIDE SEQUENCE [LARGE SCALE GENOMIC DNA]</scope>
    <source>
        <strain evidence="3">cv. Varoflay</strain>
    </source>
</reference>
<sequence>MSLLLSPPKQSDLLPSTFLRRRFYLSYSADMLRSLFPAAANAFSDFSAAAADDMPSENTVFLRRSITALLFFATILFVYNSFRFFADSSFDFPASASVAFFPLSGNVSSQISEEYKLERVLNVAATEDKTVIITTLNDAWAMPNSIIDLFLESFRIGHHTRRLLDHVVIVALDDKAYRRCLSIHHHCYALLTEGIDFSKEAYFMTPDYLKMMWRRIDFLRSVLEMGYNFVFTDADIMWFRDPFPHFFPDADFQIACDHFSGDSFTVHNRPNGGFNYVKSNNRSIEFYKFWYSSQENYPGYHDQDVLNFIKHDPFIPEIGLEMRFLDTAYFGGLCEPSKDLNKVCTMHANCCFGINSKLHDLKIMLQDWRNFMSLPPSLKRSQVYSWRVPMNCSLSAFHTSKSPMESDEEENTS</sequence>
<dbReference type="Pfam" id="PF03407">
    <property type="entry name" value="Nucleotid_trans"/>
    <property type="match status" value="1"/>
</dbReference>
<reference evidence="4" key="2">
    <citation type="submission" date="2025-08" db="UniProtKB">
        <authorList>
            <consortium name="RefSeq"/>
        </authorList>
    </citation>
    <scope>IDENTIFICATION</scope>
    <source>
        <tissue evidence="4">Leaf</tissue>
    </source>
</reference>
<name>A0A9R0K2G8_SPIOL</name>
<dbReference type="PANTHER" id="PTHR46038">
    <property type="entry name" value="EXPRESSED PROTEIN-RELATED"/>
    <property type="match status" value="1"/>
</dbReference>
<dbReference type="PANTHER" id="PTHR46038:SF38">
    <property type="entry name" value="GLYCOSYLTRANSFERASE-RELATED"/>
    <property type="match status" value="1"/>
</dbReference>
<dbReference type="InterPro" id="IPR044821">
    <property type="entry name" value="At1g28695/At4g15970-like"/>
</dbReference>
<dbReference type="RefSeq" id="XP_021856015.1">
    <property type="nucleotide sequence ID" value="XM_022000323.2"/>
</dbReference>
<evidence type="ECO:0000259" key="2">
    <source>
        <dbReference type="Pfam" id="PF03407"/>
    </source>
</evidence>
<proteinExistence type="predicted"/>
<organism evidence="3 4">
    <name type="scientific">Spinacia oleracea</name>
    <name type="common">Spinach</name>
    <dbReference type="NCBI Taxonomy" id="3562"/>
    <lineage>
        <taxon>Eukaryota</taxon>
        <taxon>Viridiplantae</taxon>
        <taxon>Streptophyta</taxon>
        <taxon>Embryophyta</taxon>
        <taxon>Tracheophyta</taxon>
        <taxon>Spermatophyta</taxon>
        <taxon>Magnoliopsida</taxon>
        <taxon>eudicotyledons</taxon>
        <taxon>Gunneridae</taxon>
        <taxon>Pentapetalae</taxon>
        <taxon>Caryophyllales</taxon>
        <taxon>Chenopodiaceae</taxon>
        <taxon>Chenopodioideae</taxon>
        <taxon>Anserineae</taxon>
        <taxon>Spinacia</taxon>
    </lineage>
</organism>
<feature type="transmembrane region" description="Helical" evidence="1">
    <location>
        <begin position="61"/>
        <end position="79"/>
    </location>
</feature>
<gene>
    <name evidence="4" type="primary">LOC110795321</name>
</gene>
<feature type="domain" description="Nucleotide-diphospho-sugar transferase" evidence="2">
    <location>
        <begin position="163"/>
        <end position="361"/>
    </location>
</feature>
<evidence type="ECO:0000256" key="1">
    <source>
        <dbReference type="SAM" id="Phobius"/>
    </source>
</evidence>
<dbReference type="InterPro" id="IPR005069">
    <property type="entry name" value="Nucl-diP-sugar_transferase"/>
</dbReference>
<keyword evidence="1" id="KW-0812">Transmembrane</keyword>
<keyword evidence="3" id="KW-1185">Reference proteome</keyword>
<accession>A0A9R0K2G8</accession>
<protein>
    <submittedName>
        <fullName evidence="4">Uncharacterized protein At4g15970</fullName>
    </submittedName>
</protein>
<keyword evidence="1" id="KW-1133">Transmembrane helix</keyword>
<dbReference type="OrthoDB" id="540503at2759"/>